<reference evidence="1 2" key="1">
    <citation type="submission" date="2013-02" db="EMBL/GenBank/DDBJ databases">
        <title>The Genome Annotation of Plasmodium falciparum MaliPS096_E11.</title>
        <authorList>
            <consortium name="The Broad Institute Genome Sequencing Platform"/>
            <consortium name="The Broad Institute Genome Sequencing Center for Infectious Disease"/>
            <person name="Neafsey D."/>
            <person name="Hoffman S."/>
            <person name="Volkman S."/>
            <person name="Rosenthal P."/>
            <person name="Walker B."/>
            <person name="Young S.K."/>
            <person name="Zeng Q."/>
            <person name="Gargeya S."/>
            <person name="Fitzgerald M."/>
            <person name="Haas B."/>
            <person name="Abouelleil A."/>
            <person name="Allen A.W."/>
            <person name="Alvarado L."/>
            <person name="Arachchi H.M."/>
            <person name="Berlin A.M."/>
            <person name="Chapman S.B."/>
            <person name="Gainer-Dewar J."/>
            <person name="Goldberg J."/>
            <person name="Griggs A."/>
            <person name="Gujja S."/>
            <person name="Hansen M."/>
            <person name="Howarth C."/>
            <person name="Imamovic A."/>
            <person name="Ireland A."/>
            <person name="Larimer J."/>
            <person name="McCowan C."/>
            <person name="Murphy C."/>
            <person name="Pearson M."/>
            <person name="Poon T.W."/>
            <person name="Priest M."/>
            <person name="Roberts A."/>
            <person name="Saif S."/>
            <person name="Shea T."/>
            <person name="Sisk P."/>
            <person name="Sykes S."/>
            <person name="Wortman J."/>
            <person name="Nusbaum C."/>
            <person name="Birren B."/>
        </authorList>
    </citation>
    <scope>NUCLEOTIDE SEQUENCE [LARGE SCALE GENOMIC DNA]</scope>
    <source>
        <strain evidence="1 2">MaliPS096_E11</strain>
    </source>
</reference>
<dbReference type="Proteomes" id="UP000030699">
    <property type="component" value="Unassembled WGS sequence"/>
</dbReference>
<name>A0A024WJN1_PLAFA</name>
<accession>A0A024WJN1</accession>
<sequence length="31" mass="3907">MLHRITHWYYMCTYNMDPTGYHKLCKRLRSS</sequence>
<organism evidence="1 2">
    <name type="scientific">Plasmodium falciparum MaliPS096_E11</name>
    <dbReference type="NCBI Taxonomy" id="1036727"/>
    <lineage>
        <taxon>Eukaryota</taxon>
        <taxon>Sar</taxon>
        <taxon>Alveolata</taxon>
        <taxon>Apicomplexa</taxon>
        <taxon>Aconoidasida</taxon>
        <taxon>Haemosporida</taxon>
        <taxon>Plasmodiidae</taxon>
        <taxon>Plasmodium</taxon>
        <taxon>Plasmodium (Laverania)</taxon>
    </lineage>
</organism>
<dbReference type="EMBL" id="KI925610">
    <property type="protein sequence ID" value="ETW47424.1"/>
    <property type="molecule type" value="Genomic_DNA"/>
</dbReference>
<evidence type="ECO:0000313" key="2">
    <source>
        <dbReference type="Proteomes" id="UP000030699"/>
    </source>
</evidence>
<proteinExistence type="predicted"/>
<evidence type="ECO:0000313" key="1">
    <source>
        <dbReference type="EMBL" id="ETW47424.1"/>
    </source>
</evidence>
<protein>
    <submittedName>
        <fullName evidence="1">Uncharacterized protein</fullName>
    </submittedName>
</protein>
<reference evidence="1 2" key="2">
    <citation type="submission" date="2013-02" db="EMBL/GenBank/DDBJ databases">
        <title>The Genome Sequence of Plasmodium falciparum MaliPS096_E11.</title>
        <authorList>
            <consortium name="The Broad Institute Genome Sequencing Platform"/>
            <consortium name="The Broad Institute Genome Sequencing Center for Infectious Disease"/>
            <person name="Neafsey D."/>
            <person name="Cheeseman I."/>
            <person name="Volkman S."/>
            <person name="Adams J."/>
            <person name="Walker B."/>
            <person name="Young S.K."/>
            <person name="Zeng Q."/>
            <person name="Gargeya S."/>
            <person name="Fitzgerald M."/>
            <person name="Haas B."/>
            <person name="Abouelleil A."/>
            <person name="Alvarado L."/>
            <person name="Arachchi H.M."/>
            <person name="Berlin A.M."/>
            <person name="Chapman S.B."/>
            <person name="Dewar J."/>
            <person name="Goldberg J."/>
            <person name="Griggs A."/>
            <person name="Gujja S."/>
            <person name="Hansen M."/>
            <person name="Howarth C."/>
            <person name="Imamovic A."/>
            <person name="Larimer J."/>
            <person name="McCowan C."/>
            <person name="Murphy C."/>
            <person name="Neiman D."/>
            <person name="Pearson M."/>
            <person name="Priest M."/>
            <person name="Roberts A."/>
            <person name="Saif S."/>
            <person name="Shea T."/>
            <person name="Sisk P."/>
            <person name="Sykes S."/>
            <person name="Wortman J."/>
            <person name="Nusbaum C."/>
            <person name="Birren B."/>
        </authorList>
    </citation>
    <scope>NUCLEOTIDE SEQUENCE [LARGE SCALE GENOMIC DNA]</scope>
    <source>
        <strain evidence="1 2">MaliPS096_E11</strain>
    </source>
</reference>
<dbReference type="AlphaFoldDB" id="A0A024WJN1"/>
<gene>
    <name evidence="1" type="ORF">PFMALIP_04503</name>
</gene>